<dbReference type="Gene3D" id="1.25.40.20">
    <property type="entry name" value="Ankyrin repeat-containing domain"/>
    <property type="match status" value="2"/>
</dbReference>
<keyword evidence="1" id="KW-0677">Repeat</keyword>
<reference evidence="4" key="1">
    <citation type="submission" date="2020-06" db="EMBL/GenBank/DDBJ databases">
        <title>Draft genome of Bugula neritina, a colonial animal packing powerful symbionts and potential medicines.</title>
        <authorList>
            <person name="Rayko M."/>
        </authorList>
    </citation>
    <scope>NUCLEOTIDE SEQUENCE [LARGE SCALE GENOMIC DNA]</scope>
    <source>
        <strain evidence="4">Kwan_BN1</strain>
    </source>
</reference>
<keyword evidence="5" id="KW-1185">Reference proteome</keyword>
<evidence type="ECO:0000256" key="3">
    <source>
        <dbReference type="PROSITE-ProRule" id="PRU00023"/>
    </source>
</evidence>
<name>A0A7J7JB38_BUGNE</name>
<proteinExistence type="predicted"/>
<dbReference type="AlphaFoldDB" id="A0A7J7JB38"/>
<comment type="caution">
    <text evidence="4">The sequence shown here is derived from an EMBL/GenBank/DDBJ whole genome shotgun (WGS) entry which is preliminary data.</text>
</comment>
<dbReference type="InterPro" id="IPR051637">
    <property type="entry name" value="Ank_repeat_dom-contain_49"/>
</dbReference>
<accession>A0A7J7JB38</accession>
<dbReference type="Proteomes" id="UP000593567">
    <property type="component" value="Unassembled WGS sequence"/>
</dbReference>
<dbReference type="PANTHER" id="PTHR24180:SF45">
    <property type="entry name" value="POLY [ADP-RIBOSE] POLYMERASE TANKYRASE"/>
    <property type="match status" value="1"/>
</dbReference>
<dbReference type="OrthoDB" id="432281at2759"/>
<evidence type="ECO:0000256" key="1">
    <source>
        <dbReference type="ARBA" id="ARBA00022737"/>
    </source>
</evidence>
<dbReference type="InterPro" id="IPR036770">
    <property type="entry name" value="Ankyrin_rpt-contain_sf"/>
</dbReference>
<evidence type="ECO:0000313" key="4">
    <source>
        <dbReference type="EMBL" id="KAF6023265.1"/>
    </source>
</evidence>
<feature type="repeat" description="ANK" evidence="3">
    <location>
        <begin position="102"/>
        <end position="135"/>
    </location>
</feature>
<sequence>MTADEDRKKALGPSQVTMEDTELYKLLVEATEESMKKSLSVIDSLSRQDINLKSKKNGNTYLHILVQSFSDLFVNTKSVTPVVPTIYRLVIRGIDVNMRNSAGNTCLHLACVRPHCEHLWEHLIRIGVDPSMPNNHNCTVIHNFEGRLCYQVKDQLEAGTGIWYAVEREDYAVVEQYLKAWVRGNVRRNNKSMRELCDGTGNTRVKHLLQKYEWINELVCSALACDHEAVIKIAKDHTVHVNTVDESYVVPKPLLVAVEELGEVAEATVKALRELGADNDSEYQLKLKEYEEGFEKSEFYLHIRECTRQSLTSALKLLQDEKVNLRLKSTQADTDGWTYLHLIADQYFQTEDLVCKRIMVRCVYKLALLGININAKDNAGITCLLKSFKLEDQTLARHFITIGVDPALASPDGTCVCVESYLHKGRLSIGNMCKRKDIPGIWVAG</sequence>
<dbReference type="PANTHER" id="PTHR24180">
    <property type="entry name" value="CYCLIN-DEPENDENT KINASE INHIBITOR 2C-RELATED"/>
    <property type="match status" value="1"/>
</dbReference>
<organism evidence="4 5">
    <name type="scientific">Bugula neritina</name>
    <name type="common">Brown bryozoan</name>
    <name type="synonym">Sertularia neritina</name>
    <dbReference type="NCBI Taxonomy" id="10212"/>
    <lineage>
        <taxon>Eukaryota</taxon>
        <taxon>Metazoa</taxon>
        <taxon>Spiralia</taxon>
        <taxon>Lophotrochozoa</taxon>
        <taxon>Bryozoa</taxon>
        <taxon>Gymnolaemata</taxon>
        <taxon>Cheilostomatida</taxon>
        <taxon>Flustrina</taxon>
        <taxon>Buguloidea</taxon>
        <taxon>Bugulidae</taxon>
        <taxon>Bugula</taxon>
    </lineage>
</organism>
<keyword evidence="2 3" id="KW-0040">ANK repeat</keyword>
<dbReference type="InterPro" id="IPR002110">
    <property type="entry name" value="Ankyrin_rpt"/>
</dbReference>
<dbReference type="EMBL" id="VXIV02002739">
    <property type="protein sequence ID" value="KAF6023265.1"/>
    <property type="molecule type" value="Genomic_DNA"/>
</dbReference>
<dbReference type="SUPFAM" id="SSF48403">
    <property type="entry name" value="Ankyrin repeat"/>
    <property type="match status" value="1"/>
</dbReference>
<protein>
    <submittedName>
        <fullName evidence="4">Uncharacterized protein</fullName>
    </submittedName>
</protein>
<evidence type="ECO:0000256" key="2">
    <source>
        <dbReference type="ARBA" id="ARBA00023043"/>
    </source>
</evidence>
<dbReference type="Pfam" id="PF00023">
    <property type="entry name" value="Ank"/>
    <property type="match status" value="1"/>
</dbReference>
<evidence type="ECO:0000313" key="5">
    <source>
        <dbReference type="Proteomes" id="UP000593567"/>
    </source>
</evidence>
<gene>
    <name evidence="4" type="ORF">EB796_018422</name>
</gene>
<dbReference type="PROSITE" id="PS50088">
    <property type="entry name" value="ANK_REPEAT"/>
    <property type="match status" value="1"/>
</dbReference>